<dbReference type="PROSITE" id="PS00678">
    <property type="entry name" value="WD_REPEATS_1"/>
    <property type="match status" value="1"/>
</dbReference>
<keyword evidence="6" id="KW-1185">Reference proteome</keyword>
<feature type="domain" description="NWD2 C-terminal beta-propeller" evidence="4">
    <location>
        <begin position="49"/>
        <end position="230"/>
    </location>
</feature>
<dbReference type="Proteomes" id="UP000054560">
    <property type="component" value="Unassembled WGS sequence"/>
</dbReference>
<feature type="repeat" description="WD" evidence="3">
    <location>
        <begin position="9"/>
        <end position="51"/>
    </location>
</feature>
<dbReference type="GeneID" id="25906332"/>
<dbReference type="Pfam" id="PF23586">
    <property type="entry name" value="Beta-prop_NWD2_C"/>
    <property type="match status" value="1"/>
</dbReference>
<dbReference type="PROSITE" id="PS50082">
    <property type="entry name" value="WD_REPEATS_2"/>
    <property type="match status" value="3"/>
</dbReference>
<keyword evidence="2" id="KW-0677">Repeat</keyword>
<dbReference type="PANTHER" id="PTHR44090">
    <property type="entry name" value="WD REPEAT-CONTAINING PROTEIN 61"/>
    <property type="match status" value="1"/>
</dbReference>
<dbReference type="InterPro" id="IPR015943">
    <property type="entry name" value="WD40/YVTN_repeat-like_dom_sf"/>
</dbReference>
<dbReference type="RefSeq" id="XP_014155770.1">
    <property type="nucleotide sequence ID" value="XM_014300295.1"/>
</dbReference>
<dbReference type="Pfam" id="PF00400">
    <property type="entry name" value="WD40"/>
    <property type="match status" value="1"/>
</dbReference>
<gene>
    <name evidence="5" type="ORF">SARC_05828</name>
</gene>
<dbReference type="eggNOG" id="KOG4155">
    <property type="taxonomic scope" value="Eukaryota"/>
</dbReference>
<dbReference type="PANTHER" id="PTHR44090:SF1">
    <property type="entry name" value="SUPERKILLER COMPLEX PROTEIN 8"/>
    <property type="match status" value="1"/>
</dbReference>
<dbReference type="InterPro" id="IPR019775">
    <property type="entry name" value="WD40_repeat_CS"/>
</dbReference>
<dbReference type="AlphaFoldDB" id="A0A0L0G0Y6"/>
<protein>
    <recommendedName>
        <fullName evidence="4">NWD2 C-terminal beta-propeller domain-containing protein</fullName>
    </recommendedName>
</protein>
<feature type="repeat" description="WD" evidence="3">
    <location>
        <begin position="187"/>
        <end position="228"/>
    </location>
</feature>
<sequence>MYTAGDAVEKAHDDGIWSVSWSGGRANRIVTGGIDQFVRVWNGDTLERVLEIEGHELGINCVSVNEDATVAVSTSLDSTVNVWNLESGVLLRSIKCGPEHRAWSAAICPKPTDGINTVAVSTHSGAVLFYNIDTGERVSELTTRGKFNQSIAFSPNAKYFAAGAIDGTLHIFSLGEDKKTYSILHKIEAHAMPVRGLEFSPDSELILTGSDDSIMNMYDVAQGNMIQSFSGHLSWVTSLAFNPKNSQFASGVIEQWESTFAFSCGIFYVQTCYFGNGGIRDRHTHTHTHLHGCTNILQWLLSVF</sequence>
<evidence type="ECO:0000256" key="3">
    <source>
        <dbReference type="PROSITE-ProRule" id="PRU00221"/>
    </source>
</evidence>
<feature type="repeat" description="WD" evidence="3">
    <location>
        <begin position="52"/>
        <end position="93"/>
    </location>
</feature>
<dbReference type="Gene3D" id="2.130.10.10">
    <property type="entry name" value="YVTN repeat-like/Quinoprotein amine dehydrogenase"/>
    <property type="match status" value="1"/>
</dbReference>
<proteinExistence type="predicted"/>
<accession>A0A0L0G0Y6</accession>
<dbReference type="SMART" id="SM00320">
    <property type="entry name" value="WD40"/>
    <property type="match status" value="6"/>
</dbReference>
<dbReference type="STRING" id="667725.A0A0L0G0Y6"/>
<dbReference type="OrthoDB" id="17410at2759"/>
<keyword evidence="1 3" id="KW-0853">WD repeat</keyword>
<organism evidence="5 6">
    <name type="scientific">Sphaeroforma arctica JP610</name>
    <dbReference type="NCBI Taxonomy" id="667725"/>
    <lineage>
        <taxon>Eukaryota</taxon>
        <taxon>Ichthyosporea</taxon>
        <taxon>Ichthyophonida</taxon>
        <taxon>Sphaeroforma</taxon>
    </lineage>
</organism>
<evidence type="ECO:0000256" key="2">
    <source>
        <dbReference type="ARBA" id="ARBA00022737"/>
    </source>
</evidence>
<dbReference type="SUPFAM" id="SSF50978">
    <property type="entry name" value="WD40 repeat-like"/>
    <property type="match status" value="1"/>
</dbReference>
<name>A0A0L0G0Y6_9EUKA</name>
<evidence type="ECO:0000313" key="6">
    <source>
        <dbReference type="Proteomes" id="UP000054560"/>
    </source>
</evidence>
<reference evidence="5 6" key="1">
    <citation type="submission" date="2011-02" db="EMBL/GenBank/DDBJ databases">
        <title>The Genome Sequence of Sphaeroforma arctica JP610.</title>
        <authorList>
            <consortium name="The Broad Institute Genome Sequencing Platform"/>
            <person name="Russ C."/>
            <person name="Cuomo C."/>
            <person name="Young S.K."/>
            <person name="Zeng Q."/>
            <person name="Gargeya S."/>
            <person name="Alvarado L."/>
            <person name="Berlin A."/>
            <person name="Chapman S.B."/>
            <person name="Chen Z."/>
            <person name="Freedman E."/>
            <person name="Gellesch M."/>
            <person name="Goldberg J."/>
            <person name="Griggs A."/>
            <person name="Gujja S."/>
            <person name="Heilman E."/>
            <person name="Heiman D."/>
            <person name="Howarth C."/>
            <person name="Mehta T."/>
            <person name="Neiman D."/>
            <person name="Pearson M."/>
            <person name="Roberts A."/>
            <person name="Saif S."/>
            <person name="Shea T."/>
            <person name="Shenoy N."/>
            <person name="Sisk P."/>
            <person name="Stolte C."/>
            <person name="Sykes S."/>
            <person name="White J."/>
            <person name="Yandava C."/>
            <person name="Burger G."/>
            <person name="Gray M.W."/>
            <person name="Holland P.W.H."/>
            <person name="King N."/>
            <person name="Lang F.B.F."/>
            <person name="Roger A.J."/>
            <person name="Ruiz-Trillo I."/>
            <person name="Haas B."/>
            <person name="Nusbaum C."/>
            <person name="Birren B."/>
        </authorList>
    </citation>
    <scope>NUCLEOTIDE SEQUENCE [LARGE SCALE GENOMIC DNA]</scope>
    <source>
        <strain evidence="5 6">JP610</strain>
    </source>
</reference>
<evidence type="ECO:0000313" key="5">
    <source>
        <dbReference type="EMBL" id="KNC81868.1"/>
    </source>
</evidence>
<dbReference type="InterPro" id="IPR051510">
    <property type="entry name" value="SKI8"/>
</dbReference>
<dbReference type="EMBL" id="KQ241985">
    <property type="protein sequence ID" value="KNC81868.1"/>
    <property type="molecule type" value="Genomic_DNA"/>
</dbReference>
<dbReference type="CDD" id="cd00200">
    <property type="entry name" value="WD40"/>
    <property type="match status" value="1"/>
</dbReference>
<dbReference type="GO" id="GO:0016593">
    <property type="term" value="C:Cdc73/Paf1 complex"/>
    <property type="evidence" value="ECO:0007669"/>
    <property type="project" value="TreeGrafter"/>
</dbReference>
<evidence type="ECO:0000256" key="1">
    <source>
        <dbReference type="ARBA" id="ARBA00022574"/>
    </source>
</evidence>
<dbReference type="InterPro" id="IPR001680">
    <property type="entry name" value="WD40_rpt"/>
</dbReference>
<dbReference type="InterPro" id="IPR056534">
    <property type="entry name" value="Beta-prop_NWD2_C"/>
</dbReference>
<dbReference type="PROSITE" id="PS50294">
    <property type="entry name" value="WD_REPEATS_REGION"/>
    <property type="match status" value="3"/>
</dbReference>
<dbReference type="InterPro" id="IPR036322">
    <property type="entry name" value="WD40_repeat_dom_sf"/>
</dbReference>
<evidence type="ECO:0000259" key="4">
    <source>
        <dbReference type="Pfam" id="PF23586"/>
    </source>
</evidence>